<dbReference type="EMBL" id="JAANIU010007494">
    <property type="protein sequence ID" value="KAG1537627.1"/>
    <property type="molecule type" value="Genomic_DNA"/>
</dbReference>
<dbReference type="AlphaFoldDB" id="A0A9P6Y2G5"/>
<evidence type="ECO:0000313" key="2">
    <source>
        <dbReference type="Proteomes" id="UP000740926"/>
    </source>
</evidence>
<reference evidence="1 2" key="1">
    <citation type="journal article" date="2020" name="Microb. Genom.">
        <title>Genetic diversity of clinical and environmental Mucorales isolates obtained from an investigation of mucormycosis cases among solid organ transplant recipients.</title>
        <authorList>
            <person name="Nguyen M.H."/>
            <person name="Kaul D."/>
            <person name="Muto C."/>
            <person name="Cheng S.J."/>
            <person name="Richter R.A."/>
            <person name="Bruno V.M."/>
            <person name="Liu G."/>
            <person name="Beyhan S."/>
            <person name="Sundermann A.J."/>
            <person name="Mounaud S."/>
            <person name="Pasculle A.W."/>
            <person name="Nierman W.C."/>
            <person name="Driscoll E."/>
            <person name="Cumbie R."/>
            <person name="Clancy C.J."/>
            <person name="Dupont C.L."/>
        </authorList>
    </citation>
    <scope>NUCLEOTIDE SEQUENCE [LARGE SCALE GENOMIC DNA]</scope>
    <source>
        <strain evidence="1 2">GL24</strain>
    </source>
</reference>
<gene>
    <name evidence="1" type="ORF">G6F50_014829</name>
</gene>
<evidence type="ECO:0000313" key="1">
    <source>
        <dbReference type="EMBL" id="KAG1537627.1"/>
    </source>
</evidence>
<dbReference type="Proteomes" id="UP000740926">
    <property type="component" value="Unassembled WGS sequence"/>
</dbReference>
<comment type="caution">
    <text evidence="1">The sequence shown here is derived from an EMBL/GenBank/DDBJ whole genome shotgun (WGS) entry which is preliminary data.</text>
</comment>
<organism evidence="1 2">
    <name type="scientific">Rhizopus delemar</name>
    <dbReference type="NCBI Taxonomy" id="936053"/>
    <lineage>
        <taxon>Eukaryota</taxon>
        <taxon>Fungi</taxon>
        <taxon>Fungi incertae sedis</taxon>
        <taxon>Mucoromycota</taxon>
        <taxon>Mucoromycotina</taxon>
        <taxon>Mucoromycetes</taxon>
        <taxon>Mucorales</taxon>
        <taxon>Mucorineae</taxon>
        <taxon>Rhizopodaceae</taxon>
        <taxon>Rhizopus</taxon>
    </lineage>
</organism>
<accession>A0A9P6Y2G5</accession>
<protein>
    <submittedName>
        <fullName evidence="1">Uncharacterized protein</fullName>
    </submittedName>
</protein>
<proteinExistence type="predicted"/>
<keyword evidence="2" id="KW-1185">Reference proteome</keyword>
<sequence>MPLYKDKSNAERLSIAMDIHRNRCCRGLARLRHPIAVAVGRTFLEEGFITDEDLQETLSRCPGTPLGQLALQATMDKS</sequence>
<name>A0A9P6Y2G5_9FUNG</name>